<sequence length="56" mass="6699">MEVYARGDKKMTIHLLFITITVSRRRRDDQTESQVDMNSGEERLREEKAKHGKFFL</sequence>
<feature type="region of interest" description="Disordered" evidence="1">
    <location>
        <begin position="28"/>
        <end position="56"/>
    </location>
</feature>
<proteinExistence type="predicted"/>
<evidence type="ECO:0000256" key="1">
    <source>
        <dbReference type="SAM" id="MobiDB-lite"/>
    </source>
</evidence>
<reference evidence="2 3" key="1">
    <citation type="submission" date="2017-10" db="EMBL/GenBank/DDBJ databases">
        <title>Bacillus sp. nov., a halophilic bacterium isolated from a Keqin Lake.</title>
        <authorList>
            <person name="Wang H."/>
        </authorList>
    </citation>
    <scope>NUCLEOTIDE SEQUENCE [LARGE SCALE GENOMIC DNA]</scope>
    <source>
        <strain evidence="2 3">KCTC 13187</strain>
    </source>
</reference>
<dbReference type="Pfam" id="PF09501">
    <property type="entry name" value="Bac_small_YrzI"/>
    <property type="match status" value="1"/>
</dbReference>
<feature type="compositionally biased region" description="Basic and acidic residues" evidence="1">
    <location>
        <begin position="40"/>
        <end position="49"/>
    </location>
</feature>
<keyword evidence="3" id="KW-1185">Reference proteome</keyword>
<dbReference type="InterPro" id="IPR012655">
    <property type="entry name" value="YrzI"/>
</dbReference>
<evidence type="ECO:0000313" key="2">
    <source>
        <dbReference type="EMBL" id="RKL66800.1"/>
    </source>
</evidence>
<gene>
    <name evidence="2" type="ORF">CR203_13265</name>
</gene>
<comment type="caution">
    <text evidence="2">The sequence shown here is derived from an EMBL/GenBank/DDBJ whole genome shotgun (WGS) entry which is preliminary data.</text>
</comment>
<organism evidence="2 3">
    <name type="scientific">Salipaludibacillus neizhouensis</name>
    <dbReference type="NCBI Taxonomy" id="885475"/>
    <lineage>
        <taxon>Bacteria</taxon>
        <taxon>Bacillati</taxon>
        <taxon>Bacillota</taxon>
        <taxon>Bacilli</taxon>
        <taxon>Bacillales</taxon>
        <taxon>Bacillaceae</taxon>
    </lineage>
</organism>
<dbReference type="AlphaFoldDB" id="A0A3A9K7I7"/>
<protein>
    <recommendedName>
        <fullName evidence="4">YrzI family protein</fullName>
    </recommendedName>
</protein>
<dbReference type="EMBL" id="PDOE01000005">
    <property type="protein sequence ID" value="RKL66800.1"/>
    <property type="molecule type" value="Genomic_DNA"/>
</dbReference>
<dbReference type="Proteomes" id="UP000281498">
    <property type="component" value="Unassembled WGS sequence"/>
</dbReference>
<evidence type="ECO:0000313" key="3">
    <source>
        <dbReference type="Proteomes" id="UP000281498"/>
    </source>
</evidence>
<evidence type="ECO:0008006" key="4">
    <source>
        <dbReference type="Google" id="ProtNLM"/>
    </source>
</evidence>
<name>A0A3A9K7I7_9BACI</name>
<accession>A0A3A9K7I7</accession>